<dbReference type="Proteomes" id="UP000741013">
    <property type="component" value="Unassembled WGS sequence"/>
</dbReference>
<evidence type="ECO:0000259" key="2">
    <source>
        <dbReference type="Pfam" id="PF00975"/>
    </source>
</evidence>
<dbReference type="RefSeq" id="WP_209664531.1">
    <property type="nucleotide sequence ID" value="NZ_JAGGMS010000001.1"/>
</dbReference>
<evidence type="ECO:0000313" key="4">
    <source>
        <dbReference type="Proteomes" id="UP000741013"/>
    </source>
</evidence>
<keyword evidence="4" id="KW-1185">Reference proteome</keyword>
<dbReference type="InterPro" id="IPR029058">
    <property type="entry name" value="AB_hydrolase_fold"/>
</dbReference>
<dbReference type="InterPro" id="IPR001031">
    <property type="entry name" value="Thioesterase"/>
</dbReference>
<comment type="caution">
    <text evidence="3">The sequence shown here is derived from an EMBL/GenBank/DDBJ whole genome shotgun (WGS) entry which is preliminary data.</text>
</comment>
<accession>A0ABS4PP09</accession>
<evidence type="ECO:0000313" key="3">
    <source>
        <dbReference type="EMBL" id="MBP2181063.1"/>
    </source>
</evidence>
<protein>
    <submittedName>
        <fullName evidence="3">Pyochelin biosynthetic protein PchC</fullName>
    </submittedName>
</protein>
<dbReference type="Gene3D" id="3.40.50.1820">
    <property type="entry name" value="alpha/beta hydrolase"/>
    <property type="match status" value="1"/>
</dbReference>
<dbReference type="SUPFAM" id="SSF53474">
    <property type="entry name" value="alpha/beta-Hydrolases"/>
    <property type="match status" value="1"/>
</dbReference>
<dbReference type="PANTHER" id="PTHR11487:SF0">
    <property type="entry name" value="S-ACYL FATTY ACID SYNTHASE THIOESTERASE, MEDIUM CHAIN"/>
    <property type="match status" value="1"/>
</dbReference>
<organism evidence="3 4">
    <name type="scientific">Amycolatopsis magusensis</name>
    <dbReference type="NCBI Taxonomy" id="882444"/>
    <lineage>
        <taxon>Bacteria</taxon>
        <taxon>Bacillati</taxon>
        <taxon>Actinomycetota</taxon>
        <taxon>Actinomycetes</taxon>
        <taxon>Pseudonocardiales</taxon>
        <taxon>Pseudonocardiaceae</taxon>
        <taxon>Amycolatopsis</taxon>
    </lineage>
</organism>
<dbReference type="EMBL" id="JAGGMS010000001">
    <property type="protein sequence ID" value="MBP2181063.1"/>
    <property type="molecule type" value="Genomic_DNA"/>
</dbReference>
<name>A0ABS4PP09_9PSEU</name>
<proteinExistence type="inferred from homology"/>
<dbReference type="PANTHER" id="PTHR11487">
    <property type="entry name" value="THIOESTERASE"/>
    <property type="match status" value="1"/>
</dbReference>
<sequence>MAGSWTAVLRAAQGTPEARVVLIPHAGAGPNVLMPLAERLPPRFEVLGVTLPGRERRFSESFKETPSDPHAVVEGVLGELVALPSLPTVLFGHSMGAAVAAAIALAKPEPFAGLVLSAYPSGGSAAERAGRWSDDDLVKIMRAGGGTPDEILASPFWREHVMALLRSDLTLGLRLAQVSFLGPVAVPLTVLGAHDDQLVPSAELPAWRDRAGAGLRTRMFDGGHFYLLEEPHVGEVAAELARACLGNREDAQVEGDNGPWSHD</sequence>
<dbReference type="InterPro" id="IPR012223">
    <property type="entry name" value="TEII"/>
</dbReference>
<dbReference type="Pfam" id="PF00975">
    <property type="entry name" value="Thioesterase"/>
    <property type="match status" value="1"/>
</dbReference>
<comment type="similarity">
    <text evidence="1">Belongs to the thioesterase family.</text>
</comment>
<feature type="domain" description="Thioesterase" evidence="2">
    <location>
        <begin position="19"/>
        <end position="240"/>
    </location>
</feature>
<reference evidence="3 4" key="1">
    <citation type="submission" date="2021-03" db="EMBL/GenBank/DDBJ databases">
        <title>Sequencing the genomes of 1000 actinobacteria strains.</title>
        <authorList>
            <person name="Klenk H.-P."/>
        </authorList>
    </citation>
    <scope>NUCLEOTIDE SEQUENCE [LARGE SCALE GENOMIC DNA]</scope>
    <source>
        <strain evidence="3 4">DSM 45510</strain>
    </source>
</reference>
<evidence type="ECO:0000256" key="1">
    <source>
        <dbReference type="ARBA" id="ARBA00007169"/>
    </source>
</evidence>
<gene>
    <name evidence="3" type="ORF">JOM49_002589</name>
</gene>